<accession>A0ACC1JCS6</accession>
<protein>
    <submittedName>
        <fullName evidence="1">Uncharacterized protein</fullName>
    </submittedName>
</protein>
<reference evidence="1" key="1">
    <citation type="submission" date="2022-07" db="EMBL/GenBank/DDBJ databases">
        <title>Phylogenomic reconstructions and comparative analyses of Kickxellomycotina fungi.</title>
        <authorList>
            <person name="Reynolds N.K."/>
            <person name="Stajich J.E."/>
            <person name="Barry K."/>
            <person name="Grigoriev I.V."/>
            <person name="Crous P."/>
            <person name="Smith M.E."/>
        </authorList>
    </citation>
    <scope>NUCLEOTIDE SEQUENCE</scope>
    <source>
        <strain evidence="1">NRRL 5244</strain>
    </source>
</reference>
<evidence type="ECO:0000313" key="1">
    <source>
        <dbReference type="EMBL" id="KAJ1946802.1"/>
    </source>
</evidence>
<name>A0ACC1JCS6_9FUNG</name>
<gene>
    <name evidence="1" type="ORF">FBU59_001953</name>
</gene>
<dbReference type="EMBL" id="JANBPW010000992">
    <property type="protein sequence ID" value="KAJ1946802.1"/>
    <property type="molecule type" value="Genomic_DNA"/>
</dbReference>
<feature type="non-terminal residue" evidence="1">
    <location>
        <position position="1"/>
    </location>
</feature>
<evidence type="ECO:0000313" key="2">
    <source>
        <dbReference type="Proteomes" id="UP001150603"/>
    </source>
</evidence>
<sequence length="305" mass="34579">VVRNCNCVPEIDVLVKAENLFRFVINGQLVGLLNANDVSVLQAANDARDTKPFVIDSDSRTLAFNDWCNDRTKRSAAVAELMAEFRAEKKWASLAKWRNELYPVYGDRRDPQGIALMVERASSYNFGIRTFGVHLNGIVRDASGSVKMWVAKRSLQKQTWPGYLDQIVAGGIGDGMSVWESVIKECAEEGGIDRDVAETTKFAGTIQYFTRSELGLQPETQFVFDLELPQDYVPYPSDGEVDSFYLWTLAEVVERMRQNMFKPNCAVCVVDFLIRHGYMTPENEPDYLEILDNIHRPLPFPAPKY</sequence>
<organism evidence="1 2">
    <name type="scientific">Linderina macrospora</name>
    <dbReference type="NCBI Taxonomy" id="4868"/>
    <lineage>
        <taxon>Eukaryota</taxon>
        <taxon>Fungi</taxon>
        <taxon>Fungi incertae sedis</taxon>
        <taxon>Zoopagomycota</taxon>
        <taxon>Kickxellomycotina</taxon>
        <taxon>Kickxellomycetes</taxon>
        <taxon>Kickxellales</taxon>
        <taxon>Kickxellaceae</taxon>
        <taxon>Linderina</taxon>
    </lineage>
</organism>
<proteinExistence type="predicted"/>
<dbReference type="Proteomes" id="UP001150603">
    <property type="component" value="Unassembled WGS sequence"/>
</dbReference>
<comment type="caution">
    <text evidence="1">The sequence shown here is derived from an EMBL/GenBank/DDBJ whole genome shotgun (WGS) entry which is preliminary data.</text>
</comment>
<keyword evidence="2" id="KW-1185">Reference proteome</keyword>